<protein>
    <submittedName>
        <fullName evidence="2">Uncharacterized protein</fullName>
    </submittedName>
</protein>
<dbReference type="AlphaFoldDB" id="A0A6J4MGE5"/>
<feature type="compositionally biased region" description="Basic residues" evidence="1">
    <location>
        <begin position="30"/>
        <end position="40"/>
    </location>
</feature>
<gene>
    <name evidence="2" type="ORF">AVDCRST_MAG40-3264</name>
</gene>
<feature type="non-terminal residue" evidence="2">
    <location>
        <position position="57"/>
    </location>
</feature>
<dbReference type="EMBL" id="CADCTX010000897">
    <property type="protein sequence ID" value="CAA9357689.1"/>
    <property type="molecule type" value="Genomic_DNA"/>
</dbReference>
<reference evidence="2" key="1">
    <citation type="submission" date="2020-02" db="EMBL/GenBank/DDBJ databases">
        <authorList>
            <person name="Meier V. D."/>
        </authorList>
    </citation>
    <scope>NUCLEOTIDE SEQUENCE</scope>
    <source>
        <strain evidence="2">AVDCRST_MAG40</strain>
    </source>
</reference>
<proteinExistence type="predicted"/>
<organism evidence="2">
    <name type="scientific">uncultured Gemmatimonadaceae bacterium</name>
    <dbReference type="NCBI Taxonomy" id="246130"/>
    <lineage>
        <taxon>Bacteria</taxon>
        <taxon>Pseudomonadati</taxon>
        <taxon>Gemmatimonadota</taxon>
        <taxon>Gemmatimonadia</taxon>
        <taxon>Gemmatimonadales</taxon>
        <taxon>Gemmatimonadaceae</taxon>
        <taxon>environmental samples</taxon>
    </lineage>
</organism>
<feature type="compositionally biased region" description="Low complexity" evidence="1">
    <location>
        <begin position="19"/>
        <end position="29"/>
    </location>
</feature>
<accession>A0A6J4MGE5</accession>
<evidence type="ECO:0000256" key="1">
    <source>
        <dbReference type="SAM" id="MobiDB-lite"/>
    </source>
</evidence>
<name>A0A6J4MGE5_9BACT</name>
<evidence type="ECO:0000313" key="2">
    <source>
        <dbReference type="EMBL" id="CAA9357689.1"/>
    </source>
</evidence>
<sequence>VRRAGRAPGRSTGPIAPIATTAVRRPPAVRARRTRARSGRRAPTACATPVGPGATRS</sequence>
<feature type="non-terminal residue" evidence="2">
    <location>
        <position position="1"/>
    </location>
</feature>
<feature type="region of interest" description="Disordered" evidence="1">
    <location>
        <begin position="1"/>
        <end position="57"/>
    </location>
</feature>